<reference evidence="1" key="1">
    <citation type="submission" date="2022-05" db="EMBL/GenBank/DDBJ databases">
        <title>The Musa troglodytarum L. genome provides insights into the mechanism of non-climacteric behaviour and enrichment of carotenoids.</title>
        <authorList>
            <person name="Wang J."/>
        </authorList>
    </citation>
    <scope>NUCLEOTIDE SEQUENCE</scope>
    <source>
        <tissue evidence="1">Leaf</tissue>
    </source>
</reference>
<protein>
    <submittedName>
        <fullName evidence="1">Uncharacterized protein</fullName>
    </submittedName>
</protein>
<evidence type="ECO:0000313" key="2">
    <source>
        <dbReference type="Proteomes" id="UP001055439"/>
    </source>
</evidence>
<dbReference type="EMBL" id="CP097511">
    <property type="protein sequence ID" value="URE46505.1"/>
    <property type="molecule type" value="Genomic_DNA"/>
</dbReference>
<dbReference type="Proteomes" id="UP001055439">
    <property type="component" value="Chromosome 9"/>
</dbReference>
<keyword evidence="2" id="KW-1185">Reference proteome</keyword>
<name>A0A9E7LDB0_9LILI</name>
<sequence length="110" mass="12396">MPCSGSERAALRVSAAITVNALNHSHRNRLAVRAKVTYRLLRFLSLHHLTVAQFLFSAIHRIGVIWHSSRLLEEATKHAGTKDALTMLRLSSNATLGRSPTLKWRKAQRF</sequence>
<accession>A0A9E7LDB0</accession>
<dbReference type="AlphaFoldDB" id="A0A9E7LDB0"/>
<evidence type="ECO:0000313" key="1">
    <source>
        <dbReference type="EMBL" id="URE46505.1"/>
    </source>
</evidence>
<proteinExistence type="predicted"/>
<gene>
    <name evidence="1" type="ORF">MUK42_13644</name>
</gene>
<organism evidence="1 2">
    <name type="scientific">Musa troglodytarum</name>
    <name type="common">fe'i banana</name>
    <dbReference type="NCBI Taxonomy" id="320322"/>
    <lineage>
        <taxon>Eukaryota</taxon>
        <taxon>Viridiplantae</taxon>
        <taxon>Streptophyta</taxon>
        <taxon>Embryophyta</taxon>
        <taxon>Tracheophyta</taxon>
        <taxon>Spermatophyta</taxon>
        <taxon>Magnoliopsida</taxon>
        <taxon>Liliopsida</taxon>
        <taxon>Zingiberales</taxon>
        <taxon>Musaceae</taxon>
        <taxon>Musa</taxon>
    </lineage>
</organism>